<reference evidence="1" key="2">
    <citation type="journal article" date="2015" name="Data Brief">
        <title>Shoot transcriptome of the giant reed, Arundo donax.</title>
        <authorList>
            <person name="Barrero R.A."/>
            <person name="Guerrero F.D."/>
            <person name="Moolhuijzen P."/>
            <person name="Goolsby J.A."/>
            <person name="Tidwell J."/>
            <person name="Bellgard S.E."/>
            <person name="Bellgard M.I."/>
        </authorList>
    </citation>
    <scope>NUCLEOTIDE SEQUENCE</scope>
    <source>
        <tissue evidence="1">Shoot tissue taken approximately 20 cm above the soil surface</tissue>
    </source>
</reference>
<reference evidence="1" key="1">
    <citation type="submission" date="2014-09" db="EMBL/GenBank/DDBJ databases">
        <authorList>
            <person name="Magalhaes I.L.F."/>
            <person name="Oliveira U."/>
            <person name="Santos F.R."/>
            <person name="Vidigal T.H.D.A."/>
            <person name="Brescovit A.D."/>
            <person name="Santos A.J."/>
        </authorList>
    </citation>
    <scope>NUCLEOTIDE SEQUENCE</scope>
    <source>
        <tissue evidence="1">Shoot tissue taken approximately 20 cm above the soil surface</tissue>
    </source>
</reference>
<name>A0A0A9B451_ARUDO</name>
<dbReference type="EMBL" id="GBRH01241935">
    <property type="protein sequence ID" value="JAD55960.1"/>
    <property type="molecule type" value="Transcribed_RNA"/>
</dbReference>
<organism evidence="1">
    <name type="scientific">Arundo donax</name>
    <name type="common">Giant reed</name>
    <name type="synonym">Donax arundinaceus</name>
    <dbReference type="NCBI Taxonomy" id="35708"/>
    <lineage>
        <taxon>Eukaryota</taxon>
        <taxon>Viridiplantae</taxon>
        <taxon>Streptophyta</taxon>
        <taxon>Embryophyta</taxon>
        <taxon>Tracheophyta</taxon>
        <taxon>Spermatophyta</taxon>
        <taxon>Magnoliopsida</taxon>
        <taxon>Liliopsida</taxon>
        <taxon>Poales</taxon>
        <taxon>Poaceae</taxon>
        <taxon>PACMAD clade</taxon>
        <taxon>Arundinoideae</taxon>
        <taxon>Arundineae</taxon>
        <taxon>Arundo</taxon>
    </lineage>
</organism>
<dbReference type="AlphaFoldDB" id="A0A0A9B451"/>
<evidence type="ECO:0000313" key="1">
    <source>
        <dbReference type="EMBL" id="JAD55960.1"/>
    </source>
</evidence>
<accession>A0A0A9B451</accession>
<proteinExistence type="predicted"/>
<protein>
    <submittedName>
        <fullName evidence="1">Uncharacterized protein</fullName>
    </submittedName>
</protein>
<sequence length="33" mass="3496">MFADPACRKALVEEENSSKGLTKTAVCIAIIVS</sequence>